<dbReference type="EMBL" id="UINC01077747">
    <property type="protein sequence ID" value="SVC18150.1"/>
    <property type="molecule type" value="Genomic_DNA"/>
</dbReference>
<accession>A0A382K117</accession>
<sequence length="40" mass="4373">MKIAVLGYGIIGKAIKQLLDNSHLSSRMSPLGKRIEVTAY</sequence>
<organism evidence="1">
    <name type="scientific">marine metagenome</name>
    <dbReference type="NCBI Taxonomy" id="408172"/>
    <lineage>
        <taxon>unclassified sequences</taxon>
        <taxon>metagenomes</taxon>
        <taxon>ecological metagenomes</taxon>
    </lineage>
</organism>
<name>A0A382K117_9ZZZZ</name>
<feature type="non-terminal residue" evidence="1">
    <location>
        <position position="40"/>
    </location>
</feature>
<protein>
    <submittedName>
        <fullName evidence="1">Uncharacterized protein</fullName>
    </submittedName>
</protein>
<dbReference type="AlphaFoldDB" id="A0A382K117"/>
<proteinExistence type="predicted"/>
<evidence type="ECO:0000313" key="1">
    <source>
        <dbReference type="EMBL" id="SVC18150.1"/>
    </source>
</evidence>
<gene>
    <name evidence="1" type="ORF">METZ01_LOCUS271004</name>
</gene>
<reference evidence="1" key="1">
    <citation type="submission" date="2018-05" db="EMBL/GenBank/DDBJ databases">
        <authorList>
            <person name="Lanie J.A."/>
            <person name="Ng W.-L."/>
            <person name="Kazmierczak K.M."/>
            <person name="Andrzejewski T.M."/>
            <person name="Davidsen T.M."/>
            <person name="Wayne K.J."/>
            <person name="Tettelin H."/>
            <person name="Glass J.I."/>
            <person name="Rusch D."/>
            <person name="Podicherti R."/>
            <person name="Tsui H.-C.T."/>
            <person name="Winkler M.E."/>
        </authorList>
    </citation>
    <scope>NUCLEOTIDE SEQUENCE</scope>
</reference>